<dbReference type="InterPro" id="IPR000719">
    <property type="entry name" value="Prot_kinase_dom"/>
</dbReference>
<dbReference type="PROSITE" id="PS00108">
    <property type="entry name" value="PROTEIN_KINASE_ST"/>
    <property type="match status" value="1"/>
</dbReference>
<dbReference type="PROSITE" id="PS50011">
    <property type="entry name" value="PROTEIN_KINASE_DOM"/>
    <property type="match status" value="1"/>
</dbReference>
<dbReference type="InterPro" id="IPR017441">
    <property type="entry name" value="Protein_kinase_ATP_BS"/>
</dbReference>
<dbReference type="Gene3D" id="3.30.200.20">
    <property type="entry name" value="Phosphorylase Kinase, domain 1"/>
    <property type="match status" value="1"/>
</dbReference>
<keyword evidence="5 10" id="KW-0418">Kinase</keyword>
<dbReference type="SMART" id="SM00220">
    <property type="entry name" value="S_TKc"/>
    <property type="match status" value="1"/>
</dbReference>
<feature type="domain" description="Protein kinase" evidence="9">
    <location>
        <begin position="10"/>
        <end position="265"/>
    </location>
</feature>
<evidence type="ECO:0000256" key="6">
    <source>
        <dbReference type="ARBA" id="ARBA00022840"/>
    </source>
</evidence>
<dbReference type="GO" id="GO:0005524">
    <property type="term" value="F:ATP binding"/>
    <property type="evidence" value="ECO:0007669"/>
    <property type="project" value="UniProtKB-UniRule"/>
</dbReference>
<accession>A0A1C4V8G0</accession>
<keyword evidence="2 10" id="KW-0723">Serine/threonine-protein kinase</keyword>
<reference evidence="11" key="1">
    <citation type="submission" date="2016-06" db="EMBL/GenBank/DDBJ databases">
        <authorList>
            <person name="Varghese N."/>
            <person name="Submissions Spin"/>
        </authorList>
    </citation>
    <scope>NUCLEOTIDE SEQUENCE [LARGE SCALE GENOMIC DNA]</scope>
    <source>
        <strain evidence="11">DSM 44830</strain>
    </source>
</reference>
<dbReference type="InterPro" id="IPR011646">
    <property type="entry name" value="KAP_P-loop"/>
</dbReference>
<keyword evidence="4 7" id="KW-0547">Nucleotide-binding</keyword>
<dbReference type="PANTHER" id="PTHR43289:SF6">
    <property type="entry name" value="SERINE_THREONINE-PROTEIN KINASE NEKL-3"/>
    <property type="match status" value="1"/>
</dbReference>
<evidence type="ECO:0000256" key="3">
    <source>
        <dbReference type="ARBA" id="ARBA00022679"/>
    </source>
</evidence>
<evidence type="ECO:0000256" key="5">
    <source>
        <dbReference type="ARBA" id="ARBA00022777"/>
    </source>
</evidence>
<sequence length="914" mass="100602">MQKQIIGGRYLLLSLVGSGGMGRVWLARDELLNRDVALKEVVPPDWLAKGERDEIRLRTLREARTAARLNHPNVVRIYDVIHYSDSPWIVMEYIPSRTVQQIISTEGPLTPERAAKIGISVLAGLRAAHSAGVLHRDVKPHNVLVADDGRVLLTDFGLATFESGDGGMTGPGLVLGSPQFVAPERARDGVSDPRTDMWSLGATLYAAVEGKSPYARSNAMATLSALASEPPDPIRRAGPLAPAIAGLLQRDPWKRLTAVEVEPLLRAVFAQESAATSTPTWTLSKREDDPEMPRDGHLDFFERLGVETRGFTDSPADQDLLGRGPIVEVISDLISPMHSVDDIEAKSGPQVITIDGPWGSGKTTVMHLVKRRIDQRALEWEGAVRSTNGWLRQPSRLKKSARLTPAGAHRLLGVWRRPATTWPLASTAHRATSAGSAPPVTALFEPWAHQTSEQVWAGLAKTITQAVVPAVLPTTNEQRRFWFARNAERLDSTRLRRGLWQGVASPVLRISLFALFIPAAVQFSRPDYKWHIAGIPALYWAWVVPLFLLILGASHTLLRYLLGRASAFLPEEVFLGPVLSGGIMEKSAGHVLSDPLHRAQSGSLYLIQHDVKLVLELLSSAKRELVLFIDDLDRCGPTGSVEVLQAINLFISGSIGGCKLVIGLDQAIVAGQLDEFYSRRGDSVTRFGDDPSAGWSFLRKMTHLPITLPRVRDELLDIYLNDLLGPIQVGLGENRSEEPHLAPGADARERGSLVTSSASLSTAMSRISEVDVWALERHPEVRAFIRERLSLYNDTSGRETKRLLTVWQFYLRLWLRTGGPTSSSECVGAAKSLVIFAEILTRWPALVRRLATVRDGECTLMTLAKNVEDQLRWDRTIKEVGLDSEEHQRAVRGLRKVLGDPEGLEAGKLADSLL</sequence>
<evidence type="ECO:0000256" key="7">
    <source>
        <dbReference type="PROSITE-ProRule" id="PRU10141"/>
    </source>
</evidence>
<dbReference type="EMBL" id="FMCX01000001">
    <property type="protein sequence ID" value="SCE80186.1"/>
    <property type="molecule type" value="Genomic_DNA"/>
</dbReference>
<organism evidence="10 11">
    <name type="scientific">Micromonospora mirobrigensis</name>
    <dbReference type="NCBI Taxonomy" id="262898"/>
    <lineage>
        <taxon>Bacteria</taxon>
        <taxon>Bacillati</taxon>
        <taxon>Actinomycetota</taxon>
        <taxon>Actinomycetes</taxon>
        <taxon>Micromonosporales</taxon>
        <taxon>Micromonosporaceae</taxon>
        <taxon>Micromonospora</taxon>
    </lineage>
</organism>
<dbReference type="PANTHER" id="PTHR43289">
    <property type="entry name" value="MITOGEN-ACTIVATED PROTEIN KINASE KINASE KINASE 20-RELATED"/>
    <property type="match status" value="1"/>
</dbReference>
<dbReference type="PROSITE" id="PS00107">
    <property type="entry name" value="PROTEIN_KINASE_ATP"/>
    <property type="match status" value="1"/>
</dbReference>
<evidence type="ECO:0000313" key="10">
    <source>
        <dbReference type="EMBL" id="SCE80186.1"/>
    </source>
</evidence>
<dbReference type="Pfam" id="PF07693">
    <property type="entry name" value="KAP_NTPase"/>
    <property type="match status" value="1"/>
</dbReference>
<evidence type="ECO:0000313" key="11">
    <source>
        <dbReference type="Proteomes" id="UP000199504"/>
    </source>
</evidence>
<dbReference type="GO" id="GO:0004674">
    <property type="term" value="F:protein serine/threonine kinase activity"/>
    <property type="evidence" value="ECO:0007669"/>
    <property type="project" value="UniProtKB-KW"/>
</dbReference>
<feature type="transmembrane region" description="Helical" evidence="8">
    <location>
        <begin position="499"/>
        <end position="519"/>
    </location>
</feature>
<dbReference type="SUPFAM" id="SSF56112">
    <property type="entry name" value="Protein kinase-like (PK-like)"/>
    <property type="match status" value="1"/>
</dbReference>
<keyword evidence="3" id="KW-0808">Transferase</keyword>
<keyword evidence="8" id="KW-0812">Transmembrane</keyword>
<evidence type="ECO:0000256" key="1">
    <source>
        <dbReference type="ARBA" id="ARBA00012513"/>
    </source>
</evidence>
<evidence type="ECO:0000259" key="9">
    <source>
        <dbReference type="PROSITE" id="PS50011"/>
    </source>
</evidence>
<dbReference type="AlphaFoldDB" id="A0A1C4V8G0"/>
<dbReference type="OrthoDB" id="9762169at2"/>
<keyword evidence="8" id="KW-0472">Membrane</keyword>
<evidence type="ECO:0000256" key="8">
    <source>
        <dbReference type="SAM" id="Phobius"/>
    </source>
</evidence>
<dbReference type="EC" id="2.7.11.1" evidence="1"/>
<dbReference type="RefSeq" id="WP_141714701.1">
    <property type="nucleotide sequence ID" value="NZ_FMCX01000001.1"/>
</dbReference>
<feature type="binding site" evidence="7">
    <location>
        <position position="39"/>
    </location>
    <ligand>
        <name>ATP</name>
        <dbReference type="ChEBI" id="CHEBI:30616"/>
    </ligand>
</feature>
<dbReference type="InterPro" id="IPR008271">
    <property type="entry name" value="Ser/Thr_kinase_AS"/>
</dbReference>
<dbReference type="CDD" id="cd14014">
    <property type="entry name" value="STKc_PknB_like"/>
    <property type="match status" value="1"/>
</dbReference>
<protein>
    <recommendedName>
        <fullName evidence="1">non-specific serine/threonine protein kinase</fullName>
        <ecNumber evidence="1">2.7.11.1</ecNumber>
    </recommendedName>
</protein>
<keyword evidence="11" id="KW-1185">Reference proteome</keyword>
<dbReference type="Proteomes" id="UP000199504">
    <property type="component" value="Unassembled WGS sequence"/>
</dbReference>
<name>A0A1C4V8G0_9ACTN</name>
<dbReference type="InterPro" id="IPR011009">
    <property type="entry name" value="Kinase-like_dom_sf"/>
</dbReference>
<dbReference type="STRING" id="262898.GA0070564_1011030"/>
<keyword evidence="8" id="KW-1133">Transmembrane helix</keyword>
<dbReference type="Pfam" id="PF00069">
    <property type="entry name" value="Pkinase"/>
    <property type="match status" value="1"/>
</dbReference>
<feature type="transmembrane region" description="Helical" evidence="8">
    <location>
        <begin position="539"/>
        <end position="562"/>
    </location>
</feature>
<dbReference type="InterPro" id="IPR027417">
    <property type="entry name" value="P-loop_NTPase"/>
</dbReference>
<dbReference type="SUPFAM" id="SSF52540">
    <property type="entry name" value="P-loop containing nucleoside triphosphate hydrolases"/>
    <property type="match status" value="1"/>
</dbReference>
<gene>
    <name evidence="10" type="ORF">GA0070564_1011030</name>
</gene>
<evidence type="ECO:0000256" key="2">
    <source>
        <dbReference type="ARBA" id="ARBA00022527"/>
    </source>
</evidence>
<dbReference type="Gene3D" id="1.10.510.10">
    <property type="entry name" value="Transferase(Phosphotransferase) domain 1"/>
    <property type="match status" value="1"/>
</dbReference>
<evidence type="ECO:0000256" key="4">
    <source>
        <dbReference type="ARBA" id="ARBA00022741"/>
    </source>
</evidence>
<keyword evidence="6 7" id="KW-0067">ATP-binding</keyword>
<proteinExistence type="predicted"/>